<dbReference type="PANTHER" id="PTHR36617:SF5">
    <property type="entry name" value="OS05G0421675 PROTEIN"/>
    <property type="match status" value="1"/>
</dbReference>
<gene>
    <name evidence="1" type="ordered locus">MTR_3g063440</name>
</gene>
<dbReference type="PANTHER" id="PTHR36617">
    <property type="entry name" value="PROTEIN, PUTATIVE-RELATED"/>
    <property type="match status" value="1"/>
</dbReference>
<dbReference type="AlphaFoldDB" id="A0A072UZL5"/>
<evidence type="ECO:0000313" key="1">
    <source>
        <dbReference type="EMBL" id="KEH34578.1"/>
    </source>
</evidence>
<evidence type="ECO:0000313" key="3">
    <source>
        <dbReference type="Proteomes" id="UP000002051"/>
    </source>
</evidence>
<reference evidence="2" key="3">
    <citation type="submission" date="2015-04" db="UniProtKB">
        <authorList>
            <consortium name="EnsemblPlants"/>
        </authorList>
    </citation>
    <scope>IDENTIFICATION</scope>
    <source>
        <strain evidence="2">cv. Jemalong A17</strain>
    </source>
</reference>
<dbReference type="EnsemblPlants" id="KEH34578">
    <property type="protein sequence ID" value="KEH34578"/>
    <property type="gene ID" value="MTR_3g063440"/>
</dbReference>
<reference evidence="1 3" key="2">
    <citation type="journal article" date="2014" name="BMC Genomics">
        <title>An improved genome release (version Mt4.0) for the model legume Medicago truncatula.</title>
        <authorList>
            <person name="Tang H."/>
            <person name="Krishnakumar V."/>
            <person name="Bidwell S."/>
            <person name="Rosen B."/>
            <person name="Chan A."/>
            <person name="Zhou S."/>
            <person name="Gentzbittel L."/>
            <person name="Childs K.L."/>
            <person name="Yandell M."/>
            <person name="Gundlach H."/>
            <person name="Mayer K.F."/>
            <person name="Schwartz D.C."/>
            <person name="Town C.D."/>
        </authorList>
    </citation>
    <scope>GENOME REANNOTATION</scope>
    <source>
        <strain evidence="1">A17</strain>
        <strain evidence="2 3">cv. Jemalong A17</strain>
    </source>
</reference>
<dbReference type="HOGENOM" id="CLU_1809069_0_0_1"/>
<name>A0A072UZL5_MEDTR</name>
<sequence length="143" mass="16717">MEVWGSGRLKDFNFSLLGKWTWRMLEDRGSLWYNMLCAKYDNRWLLDNISILLGDGVSSLLWKEPWLDGVSLADRYARLLNLVINKCATVVELSSLGWEVGVSDWWIWKLHSSHIYPVKSAFNHLTSSDVGIDDRYNHILWLK</sequence>
<keyword evidence="3" id="KW-1185">Reference proteome</keyword>
<dbReference type="EMBL" id="CM001219">
    <property type="protein sequence ID" value="KEH34578.1"/>
    <property type="molecule type" value="Genomic_DNA"/>
</dbReference>
<accession>A0A072UZL5</accession>
<organism evidence="1 3">
    <name type="scientific">Medicago truncatula</name>
    <name type="common">Barrel medic</name>
    <name type="synonym">Medicago tribuloides</name>
    <dbReference type="NCBI Taxonomy" id="3880"/>
    <lineage>
        <taxon>Eukaryota</taxon>
        <taxon>Viridiplantae</taxon>
        <taxon>Streptophyta</taxon>
        <taxon>Embryophyta</taxon>
        <taxon>Tracheophyta</taxon>
        <taxon>Spermatophyta</taxon>
        <taxon>Magnoliopsida</taxon>
        <taxon>eudicotyledons</taxon>
        <taxon>Gunneridae</taxon>
        <taxon>Pentapetalae</taxon>
        <taxon>rosids</taxon>
        <taxon>fabids</taxon>
        <taxon>Fabales</taxon>
        <taxon>Fabaceae</taxon>
        <taxon>Papilionoideae</taxon>
        <taxon>50 kb inversion clade</taxon>
        <taxon>NPAAA clade</taxon>
        <taxon>Hologalegina</taxon>
        <taxon>IRL clade</taxon>
        <taxon>Trifolieae</taxon>
        <taxon>Medicago</taxon>
    </lineage>
</organism>
<evidence type="ECO:0000313" key="2">
    <source>
        <dbReference type="EnsemblPlants" id="KEH34578"/>
    </source>
</evidence>
<proteinExistence type="predicted"/>
<dbReference type="Proteomes" id="UP000002051">
    <property type="component" value="Chromosome 3"/>
</dbReference>
<reference evidence="1 3" key="1">
    <citation type="journal article" date="2011" name="Nature">
        <title>The Medicago genome provides insight into the evolution of rhizobial symbioses.</title>
        <authorList>
            <person name="Young N.D."/>
            <person name="Debelle F."/>
            <person name="Oldroyd G.E."/>
            <person name="Geurts R."/>
            <person name="Cannon S.B."/>
            <person name="Udvardi M.K."/>
            <person name="Benedito V.A."/>
            <person name="Mayer K.F."/>
            <person name="Gouzy J."/>
            <person name="Schoof H."/>
            <person name="Van de Peer Y."/>
            <person name="Proost S."/>
            <person name="Cook D.R."/>
            <person name="Meyers B.C."/>
            <person name="Spannagl M."/>
            <person name="Cheung F."/>
            <person name="De Mita S."/>
            <person name="Krishnakumar V."/>
            <person name="Gundlach H."/>
            <person name="Zhou S."/>
            <person name="Mudge J."/>
            <person name="Bharti A.K."/>
            <person name="Murray J.D."/>
            <person name="Naoumkina M.A."/>
            <person name="Rosen B."/>
            <person name="Silverstein K.A."/>
            <person name="Tang H."/>
            <person name="Rombauts S."/>
            <person name="Zhao P.X."/>
            <person name="Zhou P."/>
            <person name="Barbe V."/>
            <person name="Bardou P."/>
            <person name="Bechner M."/>
            <person name="Bellec A."/>
            <person name="Berger A."/>
            <person name="Berges H."/>
            <person name="Bidwell S."/>
            <person name="Bisseling T."/>
            <person name="Choisne N."/>
            <person name="Couloux A."/>
            <person name="Denny R."/>
            <person name="Deshpande S."/>
            <person name="Dai X."/>
            <person name="Doyle J.J."/>
            <person name="Dudez A.M."/>
            <person name="Farmer A.D."/>
            <person name="Fouteau S."/>
            <person name="Franken C."/>
            <person name="Gibelin C."/>
            <person name="Gish J."/>
            <person name="Goldstein S."/>
            <person name="Gonzalez A.J."/>
            <person name="Green P.J."/>
            <person name="Hallab A."/>
            <person name="Hartog M."/>
            <person name="Hua A."/>
            <person name="Humphray S.J."/>
            <person name="Jeong D.H."/>
            <person name="Jing Y."/>
            <person name="Jocker A."/>
            <person name="Kenton S.M."/>
            <person name="Kim D.J."/>
            <person name="Klee K."/>
            <person name="Lai H."/>
            <person name="Lang C."/>
            <person name="Lin S."/>
            <person name="Macmil S.L."/>
            <person name="Magdelenat G."/>
            <person name="Matthews L."/>
            <person name="McCorrison J."/>
            <person name="Monaghan E.L."/>
            <person name="Mun J.H."/>
            <person name="Najar F.Z."/>
            <person name="Nicholson C."/>
            <person name="Noirot C."/>
            <person name="O'Bleness M."/>
            <person name="Paule C.R."/>
            <person name="Poulain J."/>
            <person name="Prion F."/>
            <person name="Qin B."/>
            <person name="Qu C."/>
            <person name="Retzel E.F."/>
            <person name="Riddle C."/>
            <person name="Sallet E."/>
            <person name="Samain S."/>
            <person name="Samson N."/>
            <person name="Sanders I."/>
            <person name="Saurat O."/>
            <person name="Scarpelli C."/>
            <person name="Schiex T."/>
            <person name="Segurens B."/>
            <person name="Severin A.J."/>
            <person name="Sherrier D.J."/>
            <person name="Shi R."/>
            <person name="Sims S."/>
            <person name="Singer S.R."/>
            <person name="Sinharoy S."/>
            <person name="Sterck L."/>
            <person name="Viollet A."/>
            <person name="Wang B.B."/>
            <person name="Wang K."/>
            <person name="Wang M."/>
            <person name="Wang X."/>
            <person name="Warfsmann J."/>
            <person name="Weissenbach J."/>
            <person name="White D.D."/>
            <person name="White J.D."/>
            <person name="Wiley G.B."/>
            <person name="Wincker P."/>
            <person name="Xing Y."/>
            <person name="Yang L."/>
            <person name="Yao Z."/>
            <person name="Ying F."/>
            <person name="Zhai J."/>
            <person name="Zhou L."/>
            <person name="Zuber A."/>
            <person name="Denarie J."/>
            <person name="Dixon R.A."/>
            <person name="May G.D."/>
            <person name="Schwartz D.C."/>
            <person name="Rogers J."/>
            <person name="Quetier F."/>
            <person name="Town C.D."/>
            <person name="Roe B.A."/>
        </authorList>
    </citation>
    <scope>NUCLEOTIDE SEQUENCE [LARGE SCALE GENOMIC DNA]</scope>
    <source>
        <strain evidence="1">A17</strain>
        <strain evidence="2 3">cv. Jemalong A17</strain>
    </source>
</reference>
<protein>
    <submittedName>
        <fullName evidence="1 2">Uncharacterized protein</fullName>
    </submittedName>
</protein>